<name>A0ABX6QG91_9HYPH</name>
<feature type="domain" description="Trimeric autotransporter adhesin YadA-like stalk" evidence="13">
    <location>
        <begin position="2680"/>
        <end position="2718"/>
    </location>
</feature>
<dbReference type="Gene3D" id="6.10.250.2030">
    <property type="match status" value="4"/>
</dbReference>
<dbReference type="Pfam" id="PF05658">
    <property type="entry name" value="YadA_head"/>
    <property type="match status" value="3"/>
</dbReference>
<keyword evidence="5" id="KW-1134">Transmembrane beta strand</keyword>
<proteinExistence type="inferred from homology"/>
<dbReference type="InterPro" id="IPR045584">
    <property type="entry name" value="Pilin-like"/>
</dbReference>
<dbReference type="Gene3D" id="6.10.250.2120">
    <property type="match status" value="1"/>
</dbReference>
<keyword evidence="7" id="KW-0732">Signal</keyword>
<feature type="domain" description="Trimeric autotransporter adhesin YadA-like stalk" evidence="13">
    <location>
        <begin position="1418"/>
        <end position="1457"/>
    </location>
</feature>
<feature type="domain" description="Trimeric autotransporter adhesin YadA-like stalk" evidence="13">
    <location>
        <begin position="1550"/>
        <end position="1588"/>
    </location>
</feature>
<reference evidence="14 15" key="1">
    <citation type="submission" date="2020-06" db="EMBL/GenBank/DDBJ databases">
        <title>Complete closed genome sequence of Bartonella alsatica CIP 105477.</title>
        <authorList>
            <person name="Thibau A."/>
            <person name="Schultze T.G."/>
            <person name="Kempf V.A.J."/>
        </authorList>
    </citation>
    <scope>NUCLEOTIDE SEQUENCE [LARGE SCALE GENOMIC DNA]</scope>
    <source>
        <strain evidence="14 15">CIP 105477</strain>
    </source>
</reference>
<dbReference type="Pfam" id="PF05662">
    <property type="entry name" value="YadA_stalk"/>
    <property type="match status" value="21"/>
</dbReference>
<feature type="domain" description="Trimeric autotransporter adhesin YadA-like C-terminal membrane anchor" evidence="11">
    <location>
        <begin position="3890"/>
        <end position="3945"/>
    </location>
</feature>
<dbReference type="InterPro" id="IPR005594">
    <property type="entry name" value="YadA_C"/>
</dbReference>
<dbReference type="Gene3D" id="2.150.10.10">
    <property type="entry name" value="Serralysin-like metalloprotease, C-terminal"/>
    <property type="match status" value="2"/>
</dbReference>
<dbReference type="CDD" id="cd12820">
    <property type="entry name" value="LbR_YadA-like"/>
    <property type="match status" value="1"/>
</dbReference>
<feature type="domain" description="Trimeric autotransporter adhesin YadA-like stalk" evidence="13">
    <location>
        <begin position="1881"/>
        <end position="1920"/>
    </location>
</feature>
<dbReference type="RefSeq" id="WP_176953563.1">
    <property type="nucleotide sequence ID" value="NZ_CP058235.1"/>
</dbReference>
<feature type="domain" description="Trimeric autotransporter adhesin YadA-like stalk" evidence="13">
    <location>
        <begin position="3349"/>
        <end position="3388"/>
    </location>
</feature>
<sequence length="3949" mass="417450">MKKLSATLFQNDVKYLCFPYSFVRREGLAAIVALLTHVAPVWAANLAITGAKVSSQNSPAVAYPKASHGSIVLSGDDDYCGVDYVEGRYGNNNMRTAPKITAEEEYRRFAESTVINGTSPYGFSSGQQVWTGDGLTSKGSGYMGKNSSGGDTNILPEAYGIYSFATGCGSSAQGNYSVAFGANATAYSGGSQAFGVAALAVGNASIAFGISSEATGESGIALGGLAQVKKERGIAIGTRAVSQGEESIAIGSGSKGGEENNSAIAQGNKTIAIGSHTAALGDYSLSVGADAVAAVSKSVAIGWGSVSRIAGSIYGYDPVKKAPSENDNIAWKSTVAAFSVGDPNQKITRQITGVAAGTQDTDAVNVAQLKALAQVAGGGWEVSVDGADNTVIDSGDTLNLAAGSKNFSIVSDEKEKKVTFDLAKDIALDSVKLGGEALTGAAGSVTLDATGLVISGGPQITISGINAGHKKISGLEAGTSDTDAVNFLQLKTVEKEVKEQVAASSFVKQDAQTKHISIGKNTDGGTIDIVNHEGQERTLTGIKKGALTEESHDAVTGSQLFATNQKVETVTNDLKKVAENTSQYLGGGANVLQGQKPAYMITDIRPSGDIGQTKTMHNNVGSALSSLDYSLTNVNKRVTNVVNDFTQKLTESSQHIEKDALLWNDDAHAFVADHGKESARTKSKITHILDGAISHGSTDAITGGQLYSLGGKVATYLGGGAKYEGGEWTAPTFKVKQFDSEGSISDGTYTDVASAFAGVGDSFEKVKDSFKTIKDEITKEIEKDITIAQGDSLLWSKEEQAFVALHGEGDTAKTNSKLKHLADGNIASGSTEAITGNQLHTFGDKIATYLGGGAEFSDGTFTEPTYKITSIRPSGVVGGEQSIHHNVGSALSSLDYSLTNVNTRVTNVVNDFTQKLTESSQHIEKDALLWNDDAHAFVADHGKESARTKSKITHILDGVISHGSTDAITGGQLYSMSNTLATYFGGGAKYENGNWTAPSFKVTTVKADGEAEEQTYKDVAEALAGVGNSFTNVEKKLTEQLNNEIGNVKGDSLVKKNAGTNEISIGSEVEGSKITIANKNSEDRTLSGVKAAEKGNEAVNKDQLDESLKQLSNNLQSDDSAVVHYDKAGNGNSIDYTSVTFGKGKNSSAVALHNVADGQISEHSHDVVTGGQLYSLGGKVATYLGGGAKYEGGEWTAPTFKVKQFDSEGSVSDGTYTDVASAFAGVGDSFEKVKDSFKTIKDEITKEIEKDITIAQGDSLLWSKGEQAFVALHGEGDTAKTNSKLKHLADGNIASGSTEAITGNQLHTFGDKIATYLGGGAEFSDGTFTEPTYKITSIRPSGDVGGEQSIHHNVGSALSSLDYSLTNVNTRVTNVVNDFTQKLTESSQHIEKDALLWNDDAHAFVADHGKESARTKSKITHILDGAISHGSTDAITGGQLYSMSNTLATYFGGGAKYENGNWTAPSFKVNTVSADGSKVEEKSYDNVAKAFASVGSSFTNIHNEIKNEINKVVSDNLVKQDENTKVIKIGSENDGTEITVANSEGAARSITGLKAGTLSMASTEAVNGGQLYSMSNTLATYFGGGAKYENGNWTAPSFKVTTVKADGKAEEQTYKDVAEALAGVGNSFTNVEKKLTEQLNNEIGNVKGDSLVKKNAGTNEISIGSEVEGSKITIANKNSEDRTLSGVKAAEKGNEAVNKDQLDESLKQLSNSLQSDDSAVVHYDKAGDGNSVDYTSVTFGKGKNSSAVALHNVADGQISEHSHDVVTGGQINSISQEVAKFLGGNASFNNGTFTGPTYKLTKVDENGDVKQSEFKDVGSAFEGLDTTIKNVNSNVTNKFNELTQNITNITQEVKGDALLWSESDGAFVADHGKESAKTKSKITHILDGVISHGSTDAITGGQLYSMGDALATYFGGGAKYENGNWTAPSFKVTTVKTDGKAEEQTYKDVAEALAGVGNSFTNVEKKLTEQLNNEIGNVKGDSLVKKNAGTNEISIGSEVEGSKITIANKNSEDRTLSGVKAAEKGNEAVNKDQLDESLKQLSNNLQSDDSAVVHYDKAGDGNSIDYTSVTFGKGKNSSAVALHNVADGQISEHSHDVVTGGQINSISQEVAKFLGGNASFNNGTFTEPTYKLTKVDENGDVKQSEFKDVGSAFEGLDTTIKNVNSNVTNKFNELTQNITNITQEVKGDALLWSESDGAFVADHGKESARTKSKITHILDGAISHGSTDAITGGQLYSMGDALATYFGGGAKYENGNWTAPSFKVTQFFDNGESSEKTYNNVADAFAGMNSSFEGIHNEMTNAVTNINNQIGQVVSDSLVKQDKETKHVKIGSETDGTEINIANNNKADRTLSGVKAAEKGNEAVNKDQLDESLKQLSNNLQSDDSAVVHYDKAGDGNSIDYTSVTFGKGKNSSAVALHNVADGQISEHSHDVVTGGQINSISQEVAKFLGGNASFNNGTFTEPTYKLTKVDENGGVKESEFKDVGSAFEGLDTTIKNVNSNVTNKFNELTQNITNITQEVKGDALLWSESDGAFVADHGKESARTKSKITHILDGVISHGSTDAITGGQLYSMGDALATYFGGGAKYENGNWTAPSFKVNTVSADGSKVEEKSYDNVAKAFASVGSSFTNIHNEIKNEINKVVSDNLVKQDENTKVIKIGSENDGTEITVANSEGAARSITGLKAGTLSMASTEAVNGGQLYSMSNTLATYFGGGAKYENGNWTAPSFKVTQFFDNGESSEKTYNNVADAFAGMNSSFEGIHNEVTNAVTNINNQIGQVVSDSLVKQDKETKLVKIGSETDGTEINIANNNKADRTLSGVKAAEKGNEAVNKKQLDESLKQLSNNLQSDDSAVVHYDKAGDDNSIDYTSVTFGKGKNSAAVALHNVADGQISEHSHDVVTGGQINSISQEVAKFLGGNASFNNGTFTGPTYKLTKVDENGGVKQSEFKDVGSAFEGLETTIKNVNSNVTNKFNELTQNITNITQEVKGDALLWSESDGAFVADHGKESARTKSKITHILDGAISHGSTDAITGGQLYSMGDALATYFGGGAKYENGNWTAPSFKVTQFFDNGESSEKTYNNVADAFAGMNSSFEGIHNEMTNAVTNINNQIGQVVSDSLVKQDKETKHVKIGSETDGTEINIANNNKADRTLSGVKAAEKGNEAVNKDQLDESLKQLSNNLQSDDSAVVHYDKAGDGNSIDYTSVTFGKGKNSSAVALHNVADGQISEHSHDVVTGGQINSISQEVAKFLGGNASFNNGTFTEPTYKLTKVDENGGVKESEFKDVGSAFEGLDTTIKNVNSNVTNKFNELTQNITNITQEVKGDALLWSESDGAFVADHGKESARTKSKITHILDGVISHGSTDAITGGQLYSMGDALATYFGGGAKYENGNWTAPSFKVNTVSADGSKVEEKSYDNVAKAFASVGSSFTNIHNEIKNEINKVVSDNLVKQDENTKVIKIGSENDGTEITVANSEGAARSITGLKAGTLSMASTEAVNGGQLYSMSNTLATYFGGGAKYENGNWTAPSFKVTQFFDNGESSEKTYNNVADAFAGMNSSFTKLHHELSDNIEQNALLWSETEEAFVALHDKGDGKHNSKLIHLVDGDILSGSTEAVTGNQLYQLHQTLAMYLGGGAGYKDGQWTAPQFHVWQFQSEGSKVEKKSYDNVADAFEGVNGSMSGINDRLNAVAQNMTSNSLNWNETDGGYDGRHNGQDSKITHVADGEVAKGSKEVVNGGQLWETNEKVSAVEKRVDSIDQHVQDIEKTVTNDAVKYDKGEDGKKTNKITLVGGNESDPVLIDNVSDGHIEKGSKEAINGGQLHDYTDQQMKLVLEDAKKYTDKQVGDMLSNGVNEAKAYTDMKFETLSYAVEDVRKESRQAAAIGLAVSNLRYYDIPGSLSVSFGSGVWRSQSAFAIGAGYTSEDGNIRSNLSVTSSGGHWGVGAGITLRLK</sequence>
<evidence type="ECO:0000256" key="5">
    <source>
        <dbReference type="ARBA" id="ARBA00022452"/>
    </source>
</evidence>
<evidence type="ECO:0000256" key="4">
    <source>
        <dbReference type="ARBA" id="ARBA00022448"/>
    </source>
</evidence>
<evidence type="ECO:0000259" key="11">
    <source>
        <dbReference type="Pfam" id="PF03895"/>
    </source>
</evidence>
<evidence type="ECO:0000259" key="13">
    <source>
        <dbReference type="Pfam" id="PF05662"/>
    </source>
</evidence>
<evidence type="ECO:0000313" key="14">
    <source>
        <dbReference type="EMBL" id="QLC52167.1"/>
    </source>
</evidence>
<feature type="domain" description="Trimeric autotransporter adhesin YadA-like stalk" evidence="13">
    <location>
        <begin position="3219"/>
        <end position="3258"/>
    </location>
</feature>
<evidence type="ECO:0000256" key="2">
    <source>
        <dbReference type="ARBA" id="ARBA00004442"/>
    </source>
</evidence>
<dbReference type="InterPro" id="IPR011049">
    <property type="entry name" value="Serralysin-like_metalloprot_C"/>
</dbReference>
<feature type="domain" description="Trimeric autotransporter adhesin YadA-like stalk" evidence="13">
    <location>
        <begin position="3014"/>
        <end position="3053"/>
    </location>
</feature>
<feature type="domain" description="Trimeric autotransporter adhesin YadA-like stalk" evidence="13">
    <location>
        <begin position="2418"/>
        <end position="2457"/>
    </location>
</feature>
<keyword evidence="15" id="KW-1185">Reference proteome</keyword>
<evidence type="ECO:0000256" key="7">
    <source>
        <dbReference type="ARBA" id="ARBA00022729"/>
    </source>
</evidence>
<feature type="domain" description="Trimeric autotransporter adhesin YadA-like head" evidence="12">
    <location>
        <begin position="231"/>
        <end position="254"/>
    </location>
</feature>
<feature type="domain" description="Trimeric autotransporter adhesin YadA-like stalk" evidence="13">
    <location>
        <begin position="3481"/>
        <end position="3519"/>
    </location>
</feature>
<keyword evidence="4" id="KW-0813">Transport</keyword>
<comment type="subcellular location">
    <subcellularLocation>
        <location evidence="2">Cell outer membrane</location>
    </subcellularLocation>
    <subcellularLocation>
        <location evidence="1">Cell surface</location>
    </subcellularLocation>
</comment>
<feature type="domain" description="Trimeric autotransporter adhesin YadA-like stalk" evidence="13">
    <location>
        <begin position="2884"/>
        <end position="2923"/>
    </location>
</feature>
<gene>
    <name evidence="14" type="ORF">HWV54_04645</name>
</gene>
<dbReference type="Gene3D" id="1.20.5.170">
    <property type="match status" value="19"/>
</dbReference>
<keyword evidence="6" id="KW-0812">Transmembrane</keyword>
<dbReference type="SUPFAM" id="SSF101967">
    <property type="entry name" value="Adhesin YadA, collagen-binding domain"/>
    <property type="match status" value="2"/>
</dbReference>
<dbReference type="Gene3D" id="6.20.50.100">
    <property type="match status" value="1"/>
</dbReference>
<feature type="domain" description="Trimeric autotransporter adhesin YadA-like stalk" evidence="13">
    <location>
        <begin position="1751"/>
        <end position="1790"/>
    </location>
</feature>
<dbReference type="InterPro" id="IPR008640">
    <property type="entry name" value="Adhesin_Head_dom"/>
</dbReference>
<evidence type="ECO:0000313" key="15">
    <source>
        <dbReference type="Proteomes" id="UP000509443"/>
    </source>
</evidence>
<feature type="domain" description="Trimeric autotransporter adhesin YadA-like stalk" evidence="13">
    <location>
        <begin position="2213"/>
        <end position="2252"/>
    </location>
</feature>
<dbReference type="InterPro" id="IPR008635">
    <property type="entry name" value="Coiled_stalk_dom"/>
</dbReference>
<feature type="domain" description="Trimeric autotransporter adhesin YadA-like stalk" evidence="13">
    <location>
        <begin position="2083"/>
        <end position="2122"/>
    </location>
</feature>
<evidence type="ECO:0000256" key="9">
    <source>
        <dbReference type="ARBA" id="ARBA00023136"/>
    </source>
</evidence>
<evidence type="ECO:0000256" key="10">
    <source>
        <dbReference type="ARBA" id="ARBA00023237"/>
    </source>
</evidence>
<dbReference type="Pfam" id="PF03895">
    <property type="entry name" value="YadA_anchor"/>
    <property type="match status" value="1"/>
</dbReference>
<feature type="domain" description="Trimeric autotransporter adhesin YadA-like stalk" evidence="13">
    <location>
        <begin position="3716"/>
        <end position="3748"/>
    </location>
</feature>
<dbReference type="Gene3D" id="2.20.70.140">
    <property type="match status" value="1"/>
</dbReference>
<evidence type="ECO:0000256" key="1">
    <source>
        <dbReference type="ARBA" id="ARBA00004241"/>
    </source>
</evidence>
<organism evidence="14 15">
    <name type="scientific">Bartonella alsatica</name>
    <dbReference type="NCBI Taxonomy" id="52764"/>
    <lineage>
        <taxon>Bacteria</taxon>
        <taxon>Pseudomonadati</taxon>
        <taxon>Pseudomonadota</taxon>
        <taxon>Alphaproteobacteria</taxon>
        <taxon>Hyphomicrobiales</taxon>
        <taxon>Bartonellaceae</taxon>
        <taxon>Bartonella</taxon>
    </lineage>
</organism>
<keyword evidence="10" id="KW-0998">Cell outer membrane</keyword>
<protein>
    <submittedName>
        <fullName evidence="14">Vomp family autotransporter</fullName>
    </submittedName>
</protein>
<feature type="domain" description="Trimeric autotransporter adhesin YadA-like head" evidence="12">
    <location>
        <begin position="279"/>
        <end position="305"/>
    </location>
</feature>
<keyword evidence="9" id="KW-0472">Membrane</keyword>
<feature type="domain" description="Trimeric autotransporter adhesin YadA-like stalk" evidence="13">
    <location>
        <begin position="540"/>
        <end position="581"/>
    </location>
</feature>
<keyword evidence="8" id="KW-0653">Protein transport</keyword>
<dbReference type="Gene3D" id="4.10.80.270">
    <property type="match status" value="4"/>
</dbReference>
<feature type="domain" description="Trimeric autotransporter adhesin YadA-like stalk" evidence="13">
    <location>
        <begin position="684"/>
        <end position="721"/>
    </location>
</feature>
<feature type="domain" description="Trimeric autotransporter adhesin YadA-like stalk" evidence="13">
    <location>
        <begin position="471"/>
        <end position="499"/>
    </location>
</feature>
<accession>A0ABX6QG91</accession>
<dbReference type="EMBL" id="CP058235">
    <property type="protein sequence ID" value="QLC52167.1"/>
    <property type="molecule type" value="Genomic_DNA"/>
</dbReference>
<evidence type="ECO:0000259" key="12">
    <source>
        <dbReference type="Pfam" id="PF05658"/>
    </source>
</evidence>
<dbReference type="Gene3D" id="3.30.1300.30">
    <property type="entry name" value="GSPII I/J protein-like"/>
    <property type="match status" value="1"/>
</dbReference>
<evidence type="ECO:0000256" key="6">
    <source>
        <dbReference type="ARBA" id="ARBA00022692"/>
    </source>
</evidence>
<feature type="domain" description="Trimeric autotransporter adhesin YadA-like stalk" evidence="13">
    <location>
        <begin position="350"/>
        <end position="390"/>
    </location>
</feature>
<evidence type="ECO:0000256" key="8">
    <source>
        <dbReference type="ARBA" id="ARBA00022927"/>
    </source>
</evidence>
<feature type="domain" description="Trimeric autotransporter adhesin YadA-like stalk" evidence="13">
    <location>
        <begin position="2548"/>
        <end position="2587"/>
    </location>
</feature>
<feature type="domain" description="Trimeric autotransporter adhesin YadA-like stalk" evidence="13">
    <location>
        <begin position="1153"/>
        <end position="1188"/>
    </location>
</feature>
<dbReference type="NCBIfam" id="NF033870">
    <property type="entry name" value="VOMP_auto_Cterm"/>
    <property type="match status" value="1"/>
</dbReference>
<dbReference type="Proteomes" id="UP000509443">
    <property type="component" value="Chromosome"/>
</dbReference>
<evidence type="ECO:0000256" key="3">
    <source>
        <dbReference type="ARBA" id="ARBA00005848"/>
    </source>
</evidence>
<feature type="domain" description="Trimeric autotransporter adhesin YadA-like stalk" evidence="13">
    <location>
        <begin position="951"/>
        <end position="990"/>
    </location>
</feature>
<comment type="similarity">
    <text evidence="3">Belongs to the autotransporter-2 (AT-2) (TC 1.B.40) family.</text>
</comment>
<feature type="domain" description="Trimeric autotransporter adhesin YadA-like head" evidence="12">
    <location>
        <begin position="158"/>
        <end position="184"/>
    </location>
</feature>
<dbReference type="Gene3D" id="6.10.250.2040">
    <property type="match status" value="6"/>
</dbReference>
<dbReference type="SUPFAM" id="SSF54523">
    <property type="entry name" value="Pili subunits"/>
    <property type="match status" value="1"/>
</dbReference>